<reference evidence="3" key="1">
    <citation type="submission" date="2019-05" db="EMBL/GenBank/DDBJ databases">
        <title>Annotation for the trematode Fasciolopsis buski.</title>
        <authorList>
            <person name="Choi Y.-J."/>
        </authorList>
    </citation>
    <scope>NUCLEOTIDE SEQUENCE</scope>
    <source>
        <strain evidence="3">HT</strain>
        <tissue evidence="3">Whole worm</tissue>
    </source>
</reference>
<protein>
    <submittedName>
        <fullName evidence="3">Coiled-coil domain-containing protein</fullName>
    </submittedName>
</protein>
<keyword evidence="4" id="KW-1185">Reference proteome</keyword>
<organism evidence="3 4">
    <name type="scientific">Fasciolopsis buskii</name>
    <dbReference type="NCBI Taxonomy" id="27845"/>
    <lineage>
        <taxon>Eukaryota</taxon>
        <taxon>Metazoa</taxon>
        <taxon>Spiralia</taxon>
        <taxon>Lophotrochozoa</taxon>
        <taxon>Platyhelminthes</taxon>
        <taxon>Trematoda</taxon>
        <taxon>Digenea</taxon>
        <taxon>Plagiorchiida</taxon>
        <taxon>Echinostomata</taxon>
        <taxon>Echinostomatoidea</taxon>
        <taxon>Fasciolidae</taxon>
        <taxon>Fasciolopsis</taxon>
    </lineage>
</organism>
<dbReference type="OrthoDB" id="6278117at2759"/>
<dbReference type="AlphaFoldDB" id="A0A8E0RZI0"/>
<dbReference type="InterPro" id="IPR029376">
    <property type="entry name" value="DUF4549"/>
</dbReference>
<evidence type="ECO:0000313" key="3">
    <source>
        <dbReference type="EMBL" id="KAA0192069.1"/>
    </source>
</evidence>
<dbReference type="Proteomes" id="UP000728185">
    <property type="component" value="Unassembled WGS sequence"/>
</dbReference>
<comment type="caution">
    <text evidence="3">The sequence shown here is derived from an EMBL/GenBank/DDBJ whole genome shotgun (WGS) entry which is preliminary data.</text>
</comment>
<feature type="region of interest" description="Disordered" evidence="1">
    <location>
        <begin position="213"/>
        <end position="296"/>
    </location>
</feature>
<sequence length="671" mass="75253">MDEDEDVLKTQEDGLRADILELKAQIEENELIHGIPSKGMSSIYIPKDPDFFRRERKLILQRTMQVLEPRPNILQADLMSKELEACDKREYTERTLPILLHQYFLDRMHQTVLLKHGYLLRWKRFCSSTSAVESIHGDYLKQLENVTEEYLDSSSRAHRLASAREGILANSDHGVEDVTVEDYQIFLRYFICHLQSLSYTTQLLNKQYTCTPGDESLSGTGKDGFDPNTGQESAPVENTNPGPSINPTQSNSGAEDELNVFGQSDRSRPLHHSSSDPQDSAAPGSSGTGPPQASEAVLSPVDGLAEAFISEAMDSAVEDTTTLNTGSDQSDGRKNRDKPRKSVTIAVELDDVRTGLRQSETGVNPQQPGGAHAHPQCHFRFSEFAPQPPSMLHAATVSANGPLLPTTANIDLAAAGGGIVTNEKSNGLPLHTNDLETLRPHLVHFCHAYNVQMNIQAIRSSADEMELFSVINRKFRHIFNRQEEMRTFKAYDSSRSGSERWGLDTWTRAVKKPSNWLTFVKLRPKRNEYLVRTIMELRCKGVVDDLLRAAANFLQIKSPERVQDSLRHHAMLVQHPPMIHVASVISHRQGQSTADIFKKIYSNPDLYGQTSNELDEPGKKQNEYDFTQAMQMLGLDDAANAKDDPSSVQGAYLSFLHLRHLKLRDVMRTVR</sequence>
<dbReference type="PANTHER" id="PTHR33331:SF13">
    <property type="entry name" value="COILED-COIL DOMAIN CONTAINING 162"/>
    <property type="match status" value="1"/>
</dbReference>
<evidence type="ECO:0000259" key="2">
    <source>
        <dbReference type="Pfam" id="PF15082"/>
    </source>
</evidence>
<evidence type="ECO:0000313" key="4">
    <source>
        <dbReference type="Proteomes" id="UP000728185"/>
    </source>
</evidence>
<gene>
    <name evidence="3" type="ORF">FBUS_09679</name>
</gene>
<name>A0A8E0RZI0_9TREM</name>
<proteinExistence type="predicted"/>
<dbReference type="PANTHER" id="PTHR33331">
    <property type="entry name" value="COILED-COIL DOMAIN-CONTAINING PROTEIN 162"/>
    <property type="match status" value="1"/>
</dbReference>
<dbReference type="InterPro" id="IPR040401">
    <property type="entry name" value="CCDC162"/>
</dbReference>
<dbReference type="Pfam" id="PF15082">
    <property type="entry name" value="DUF4549"/>
    <property type="match status" value="1"/>
</dbReference>
<evidence type="ECO:0000256" key="1">
    <source>
        <dbReference type="SAM" id="MobiDB-lite"/>
    </source>
</evidence>
<feature type="region of interest" description="Disordered" evidence="1">
    <location>
        <begin position="315"/>
        <end position="374"/>
    </location>
</feature>
<feature type="domain" description="DUF4549" evidence="2">
    <location>
        <begin position="8"/>
        <end position="139"/>
    </location>
</feature>
<feature type="compositionally biased region" description="Polar residues" evidence="1">
    <location>
        <begin position="318"/>
        <end position="329"/>
    </location>
</feature>
<dbReference type="EMBL" id="LUCM01005925">
    <property type="protein sequence ID" value="KAA0192069.1"/>
    <property type="molecule type" value="Genomic_DNA"/>
</dbReference>
<feature type="compositionally biased region" description="Polar residues" evidence="1">
    <location>
        <begin position="228"/>
        <end position="253"/>
    </location>
</feature>
<feature type="compositionally biased region" description="Polar residues" evidence="1">
    <location>
        <begin position="356"/>
        <end position="367"/>
    </location>
</feature>
<feature type="compositionally biased region" description="Polar residues" evidence="1">
    <location>
        <begin position="275"/>
        <end position="291"/>
    </location>
</feature>
<accession>A0A8E0RZI0</accession>